<dbReference type="GO" id="GO:0000287">
    <property type="term" value="F:magnesium ion binding"/>
    <property type="evidence" value="ECO:0007669"/>
    <property type="project" value="TreeGrafter"/>
</dbReference>
<evidence type="ECO:0008006" key="5">
    <source>
        <dbReference type="Google" id="ProtNLM"/>
    </source>
</evidence>
<dbReference type="PANTHER" id="PTHR10000:SF8">
    <property type="entry name" value="HAD SUPERFAMILY HYDROLASE-LIKE, TYPE 3"/>
    <property type="match status" value="1"/>
</dbReference>
<dbReference type="Pfam" id="PF08282">
    <property type="entry name" value="Hydrolase_3"/>
    <property type="match status" value="1"/>
</dbReference>
<evidence type="ECO:0000256" key="1">
    <source>
        <dbReference type="ARBA" id="ARBA00001946"/>
    </source>
</evidence>
<dbReference type="GO" id="GO:0005829">
    <property type="term" value="C:cytosol"/>
    <property type="evidence" value="ECO:0007669"/>
    <property type="project" value="TreeGrafter"/>
</dbReference>
<dbReference type="InterPro" id="IPR023214">
    <property type="entry name" value="HAD_sf"/>
</dbReference>
<dbReference type="NCBIfam" id="TIGR01484">
    <property type="entry name" value="HAD-SF-IIB"/>
    <property type="match status" value="1"/>
</dbReference>
<reference evidence="3 4" key="1">
    <citation type="journal article" date="2015" name="Genome Announc.">
        <title>Complete Genome Sequence of Mycoplasma meleagridis, a Possible Emerging Pathogen in Chickens.</title>
        <authorList>
            <person name="Abolnik C."/>
        </authorList>
    </citation>
    <scope>NUCLEOTIDE SEQUENCE [LARGE SCALE GENOMIC DNA]</scope>
    <source>
        <strain evidence="3 4">B2096 8B</strain>
    </source>
</reference>
<gene>
    <name evidence="3" type="ORF">VO56_02805</name>
</gene>
<sequence length="278" mass="30831">MKYVFAYDLDGTLLRKDNSVHPFTLEALKKVEKNGHINVIATGRGVLKVIPLIKNKILEGIDYIVCSNGSLIYDVLNDKITVLASLHSSAFEVVKRYAIEKELILTIDTDKYNGSFISQTDQFPSWLSQKQIMDLNLLHRATLEEMEKVVYDPNSKITQMALRNPIETALETTKQVESELDPDLYEVYLTNEVYTDVNPRGVSKITGLYKLLENLNLSKDSLVTFGDSGNDVHMLEGAAIGVSMGNGTDEAKAAANIVIGDHESGTIGEYILSLTNLN</sequence>
<name>A0A0D5ZK29_9BACT</name>
<dbReference type="InterPro" id="IPR036412">
    <property type="entry name" value="HAD-like_sf"/>
</dbReference>
<dbReference type="Gene3D" id="3.40.50.1000">
    <property type="entry name" value="HAD superfamily/HAD-like"/>
    <property type="match status" value="1"/>
</dbReference>
<dbReference type="NCBIfam" id="TIGR00099">
    <property type="entry name" value="Cof-subfamily"/>
    <property type="match status" value="1"/>
</dbReference>
<dbReference type="KEGG" id="mgb:VO56_02805"/>
<evidence type="ECO:0000256" key="2">
    <source>
        <dbReference type="ARBA" id="ARBA00034778"/>
    </source>
</evidence>
<accession>A0A0D5ZK29</accession>
<protein>
    <recommendedName>
        <fullName evidence="5">COF family HAD hydrolase protein</fullName>
    </recommendedName>
</protein>
<dbReference type="InterPro" id="IPR000150">
    <property type="entry name" value="Cof"/>
</dbReference>
<dbReference type="Gene3D" id="3.30.1240.10">
    <property type="match status" value="1"/>
</dbReference>
<dbReference type="GO" id="GO:0016791">
    <property type="term" value="F:phosphatase activity"/>
    <property type="evidence" value="ECO:0007669"/>
    <property type="project" value="UniProtKB-ARBA"/>
</dbReference>
<dbReference type="EMBL" id="CP011021">
    <property type="protein sequence ID" value="AKA50151.1"/>
    <property type="molecule type" value="Genomic_DNA"/>
</dbReference>
<dbReference type="PROSITE" id="PS01229">
    <property type="entry name" value="COF_2"/>
    <property type="match status" value="1"/>
</dbReference>
<dbReference type="HOGENOM" id="CLU_044146_1_0_14"/>
<evidence type="ECO:0000313" key="4">
    <source>
        <dbReference type="Proteomes" id="UP000032722"/>
    </source>
</evidence>
<comment type="similarity">
    <text evidence="2">Belongs to the HAD-like hydrolase superfamily. Cof family.</text>
</comment>
<dbReference type="AlphaFoldDB" id="A0A0D5ZK29"/>
<dbReference type="InterPro" id="IPR006379">
    <property type="entry name" value="HAD-SF_hydro_IIB"/>
</dbReference>
<dbReference type="Proteomes" id="UP000032722">
    <property type="component" value="Chromosome"/>
</dbReference>
<proteinExistence type="inferred from homology"/>
<comment type="cofactor">
    <cofactor evidence="1">
        <name>Mg(2+)</name>
        <dbReference type="ChEBI" id="CHEBI:18420"/>
    </cofactor>
</comment>
<dbReference type="SUPFAM" id="SSF56784">
    <property type="entry name" value="HAD-like"/>
    <property type="match status" value="1"/>
</dbReference>
<dbReference type="PRINTS" id="PR00119">
    <property type="entry name" value="CATATPASE"/>
</dbReference>
<dbReference type="PATRIC" id="fig|29556.3.peg.555"/>
<dbReference type="PANTHER" id="PTHR10000">
    <property type="entry name" value="PHOSPHOSERINE PHOSPHATASE"/>
    <property type="match status" value="1"/>
</dbReference>
<evidence type="ECO:0000313" key="3">
    <source>
        <dbReference type="EMBL" id="AKA50151.1"/>
    </source>
</evidence>
<organism evidence="4">
    <name type="scientific">Mycoplasmopsis gallinacea</name>
    <dbReference type="NCBI Taxonomy" id="29556"/>
    <lineage>
        <taxon>Bacteria</taxon>
        <taxon>Bacillati</taxon>
        <taxon>Mycoplasmatota</taxon>
        <taxon>Mycoplasmoidales</taxon>
        <taxon>Metamycoplasmataceae</taxon>
        <taxon>Mycoplasmopsis</taxon>
    </lineage>
</organism>